<reference evidence="14" key="1">
    <citation type="submission" date="2017-10" db="EMBL/GenBank/DDBJ databases">
        <authorList>
            <person name="Kravchenko I.K."/>
            <person name="Grouzdev D.S."/>
        </authorList>
    </citation>
    <scope>NUCLEOTIDE SEQUENCE [LARGE SCALE GENOMIC DNA]</scope>
    <source>
        <strain evidence="14">B2</strain>
    </source>
</reference>
<accession>A0A2B8BD42</accession>
<keyword evidence="8 10" id="KW-0408">Iron</keyword>
<comment type="subcellular location">
    <subcellularLocation>
        <location evidence="10">Cytoplasm</location>
    </subcellularLocation>
</comment>
<evidence type="ECO:0000313" key="14">
    <source>
        <dbReference type="Proteomes" id="UP000225379"/>
    </source>
</evidence>
<comment type="function">
    <text evidence="10">Activation of pyruvate formate-lyase under anaerobic conditions by generation of an organic free radical, using S-adenosylmethionine and reduced flavodoxin as cosubstrates to produce 5'-deoxy-adenosine.</text>
</comment>
<feature type="compositionally biased region" description="Basic and acidic residues" evidence="11">
    <location>
        <begin position="1"/>
        <end position="10"/>
    </location>
</feature>
<evidence type="ECO:0000256" key="5">
    <source>
        <dbReference type="ARBA" id="ARBA00022691"/>
    </source>
</evidence>
<dbReference type="PANTHER" id="PTHR30352:SF5">
    <property type="entry name" value="PYRUVATE FORMATE-LYASE 1-ACTIVATING ENZYME"/>
    <property type="match status" value="1"/>
</dbReference>
<dbReference type="InterPro" id="IPR012838">
    <property type="entry name" value="PFL1_activating"/>
</dbReference>
<dbReference type="Gene3D" id="3.20.20.70">
    <property type="entry name" value="Aldolase class I"/>
    <property type="match status" value="1"/>
</dbReference>
<comment type="catalytic activity">
    <reaction evidence="10">
        <text>glycyl-[formate C-acetyltransferase] + reduced [flavodoxin] + S-adenosyl-L-methionine = glycin-2-yl radical-[formate C-acetyltransferase] + semiquinone [flavodoxin] + 5'-deoxyadenosine + L-methionine + H(+)</text>
        <dbReference type="Rhea" id="RHEA:19225"/>
        <dbReference type="Rhea" id="RHEA-COMP:10622"/>
        <dbReference type="Rhea" id="RHEA-COMP:12190"/>
        <dbReference type="Rhea" id="RHEA-COMP:12191"/>
        <dbReference type="Rhea" id="RHEA-COMP:14480"/>
        <dbReference type="ChEBI" id="CHEBI:15378"/>
        <dbReference type="ChEBI" id="CHEBI:17319"/>
        <dbReference type="ChEBI" id="CHEBI:29947"/>
        <dbReference type="ChEBI" id="CHEBI:32722"/>
        <dbReference type="ChEBI" id="CHEBI:57618"/>
        <dbReference type="ChEBI" id="CHEBI:57844"/>
        <dbReference type="ChEBI" id="CHEBI:59789"/>
        <dbReference type="ChEBI" id="CHEBI:140311"/>
        <dbReference type="EC" id="1.97.1.4"/>
    </reaction>
</comment>
<dbReference type="EC" id="1.97.1.4" evidence="10"/>
<sequence length="272" mass="30059">MRSHVDDRFSNGRSAMTNAYPPIRPPNGLGPVSGWIHSVETGGTVDGPGIRYVLFMSGCPLRCLYCHNPDTQHMHDGTRTTSTEVLEDIALYATFLQRAHGGLTLSGGEPLVQPEFTAAILRGAKALGLHTALDTSGFLGNHADDHLLEDVDLVLLDIKAFSEKTYRHLTGVPLRPTLEFAERLAGLNKRIWLRYVLVPNLTDDAAEIDGLAEFVAGLGVVDRVDVLPFHKMGEHKWKALGRKYMLTDTEPPSRELVERVRKQFQAQGLRAD</sequence>
<dbReference type="GO" id="GO:0043365">
    <property type="term" value="F:[formate-C-acetyltransferase]-activating enzyme activity"/>
    <property type="evidence" value="ECO:0007669"/>
    <property type="project" value="UniProtKB-UniRule"/>
</dbReference>
<evidence type="ECO:0000256" key="10">
    <source>
        <dbReference type="RuleBase" id="RU362053"/>
    </source>
</evidence>
<feature type="region of interest" description="Disordered" evidence="11">
    <location>
        <begin position="1"/>
        <end position="23"/>
    </location>
</feature>
<evidence type="ECO:0000259" key="12">
    <source>
        <dbReference type="PROSITE" id="PS51918"/>
    </source>
</evidence>
<protein>
    <recommendedName>
        <fullName evidence="10">Pyruvate formate-lyase-activating enzyme</fullName>
        <ecNumber evidence="10">1.97.1.4</ecNumber>
    </recommendedName>
</protein>
<comment type="caution">
    <text evidence="13">The sequence shown here is derived from an EMBL/GenBank/DDBJ whole genome shotgun (WGS) entry which is preliminary data.</text>
</comment>
<dbReference type="InterPro" id="IPR013785">
    <property type="entry name" value="Aldolase_TIM"/>
</dbReference>
<keyword evidence="10" id="KW-0963">Cytoplasm</keyword>
<evidence type="ECO:0000256" key="6">
    <source>
        <dbReference type="ARBA" id="ARBA00022723"/>
    </source>
</evidence>
<dbReference type="PANTHER" id="PTHR30352">
    <property type="entry name" value="PYRUVATE FORMATE-LYASE-ACTIVATING ENZYME"/>
    <property type="match status" value="1"/>
</dbReference>
<keyword evidence="6 10" id="KW-0479">Metal-binding</keyword>
<evidence type="ECO:0000256" key="9">
    <source>
        <dbReference type="ARBA" id="ARBA00023014"/>
    </source>
</evidence>
<dbReference type="SUPFAM" id="SSF102114">
    <property type="entry name" value="Radical SAM enzymes"/>
    <property type="match status" value="1"/>
</dbReference>
<evidence type="ECO:0000256" key="8">
    <source>
        <dbReference type="ARBA" id="ARBA00023004"/>
    </source>
</evidence>
<keyword evidence="5 10" id="KW-0949">S-adenosyl-L-methionine</keyword>
<keyword evidence="13" id="KW-0456">Lyase</keyword>
<evidence type="ECO:0000256" key="7">
    <source>
        <dbReference type="ARBA" id="ARBA00023002"/>
    </source>
</evidence>
<evidence type="ECO:0000256" key="1">
    <source>
        <dbReference type="ARBA" id="ARBA00002918"/>
    </source>
</evidence>
<dbReference type="InterPro" id="IPR007197">
    <property type="entry name" value="rSAM"/>
</dbReference>
<dbReference type="Proteomes" id="UP000225379">
    <property type="component" value="Unassembled WGS sequence"/>
</dbReference>
<comment type="similarity">
    <text evidence="2 10">Belongs to the organic radical-activating enzymes family.</text>
</comment>
<dbReference type="EMBL" id="PDKW01000042">
    <property type="protein sequence ID" value="PGH55458.1"/>
    <property type="molecule type" value="Genomic_DNA"/>
</dbReference>
<keyword evidence="9 10" id="KW-0411">Iron-sulfur</keyword>
<proteinExistence type="inferred from homology"/>
<keyword evidence="3 10" id="KW-0004">4Fe-4S</keyword>
<organism evidence="13 14">
    <name type="scientific">Azospirillum palustre</name>
    <dbReference type="NCBI Taxonomy" id="2044885"/>
    <lineage>
        <taxon>Bacteria</taxon>
        <taxon>Pseudomonadati</taxon>
        <taxon>Pseudomonadota</taxon>
        <taxon>Alphaproteobacteria</taxon>
        <taxon>Rhodospirillales</taxon>
        <taxon>Azospirillaceae</taxon>
        <taxon>Azospirillum</taxon>
    </lineage>
</organism>
<evidence type="ECO:0000256" key="2">
    <source>
        <dbReference type="ARBA" id="ARBA00009777"/>
    </source>
</evidence>
<dbReference type="OrthoDB" id="9792276at2"/>
<dbReference type="InterPro" id="IPR012839">
    <property type="entry name" value="Organic_radical_activase"/>
</dbReference>
<dbReference type="SFLD" id="SFLDG01066">
    <property type="entry name" value="organic_radical-activating_enz"/>
    <property type="match status" value="1"/>
</dbReference>
<keyword evidence="13" id="KW-0670">Pyruvate</keyword>
<gene>
    <name evidence="13" type="primary">pflA</name>
    <name evidence="13" type="ORF">CRT60_19330</name>
</gene>
<dbReference type="PROSITE" id="PS01087">
    <property type="entry name" value="RADICAL_ACTIVATING"/>
    <property type="match status" value="1"/>
</dbReference>
<dbReference type="PIRSF" id="PIRSF000371">
    <property type="entry name" value="PFL_act_enz"/>
    <property type="match status" value="1"/>
</dbReference>
<keyword evidence="4" id="KW-0313">Glucose metabolism</keyword>
<dbReference type="InterPro" id="IPR034457">
    <property type="entry name" value="Organic_radical-activating"/>
</dbReference>
<evidence type="ECO:0000313" key="13">
    <source>
        <dbReference type="EMBL" id="PGH55458.1"/>
    </source>
</evidence>
<evidence type="ECO:0000256" key="11">
    <source>
        <dbReference type="SAM" id="MobiDB-lite"/>
    </source>
</evidence>
<dbReference type="InterPro" id="IPR058240">
    <property type="entry name" value="rSAM_sf"/>
</dbReference>
<dbReference type="GO" id="GO:0006006">
    <property type="term" value="P:glucose metabolic process"/>
    <property type="evidence" value="ECO:0007669"/>
    <property type="project" value="UniProtKB-KW"/>
</dbReference>
<dbReference type="GO" id="GO:0005737">
    <property type="term" value="C:cytoplasm"/>
    <property type="evidence" value="ECO:0007669"/>
    <property type="project" value="UniProtKB-SubCell"/>
</dbReference>
<keyword evidence="4" id="KW-0119">Carbohydrate metabolism</keyword>
<dbReference type="CDD" id="cd01335">
    <property type="entry name" value="Radical_SAM"/>
    <property type="match status" value="1"/>
</dbReference>
<feature type="domain" description="Radical SAM core" evidence="12">
    <location>
        <begin position="45"/>
        <end position="270"/>
    </location>
</feature>
<dbReference type="SFLD" id="SFLDS00029">
    <property type="entry name" value="Radical_SAM"/>
    <property type="match status" value="1"/>
</dbReference>
<name>A0A2B8BD42_9PROT</name>
<evidence type="ECO:0000256" key="3">
    <source>
        <dbReference type="ARBA" id="ARBA00022485"/>
    </source>
</evidence>
<dbReference type="GO" id="GO:0051539">
    <property type="term" value="F:4 iron, 4 sulfur cluster binding"/>
    <property type="evidence" value="ECO:0007669"/>
    <property type="project" value="UniProtKB-UniRule"/>
</dbReference>
<keyword evidence="14" id="KW-1185">Reference proteome</keyword>
<evidence type="ECO:0000256" key="4">
    <source>
        <dbReference type="ARBA" id="ARBA00022526"/>
    </source>
</evidence>
<comment type="cofactor">
    <cofactor evidence="10">
        <name>[4Fe-4S] cluster</name>
        <dbReference type="ChEBI" id="CHEBI:49883"/>
    </cofactor>
    <text evidence="10">Binds 1 [4Fe-4S] cluster. The cluster is coordinated with 3 cysteines and an exchangeable S-adenosyl-L-methionine.</text>
</comment>
<keyword evidence="7 10" id="KW-0560">Oxidoreductase</keyword>
<dbReference type="PROSITE" id="PS51918">
    <property type="entry name" value="RADICAL_SAM"/>
    <property type="match status" value="1"/>
</dbReference>
<comment type="function">
    <text evidence="1">Activation of pyruvate formate-lyase 1 under anaerobic conditions by generation of an organic free radical, using S-adenosylmethionine and reduced flavodoxin as cosubstrates to produce 5'-deoxy-adenosine.</text>
</comment>
<dbReference type="Pfam" id="PF04055">
    <property type="entry name" value="Radical_SAM"/>
    <property type="match status" value="1"/>
</dbReference>
<dbReference type="NCBIfam" id="TIGR02493">
    <property type="entry name" value="PFLA"/>
    <property type="match status" value="1"/>
</dbReference>
<dbReference type="GO" id="GO:0016829">
    <property type="term" value="F:lyase activity"/>
    <property type="evidence" value="ECO:0007669"/>
    <property type="project" value="UniProtKB-KW"/>
</dbReference>
<dbReference type="InterPro" id="IPR001989">
    <property type="entry name" value="Radical_activat_CS"/>
</dbReference>
<dbReference type="AlphaFoldDB" id="A0A2B8BD42"/>
<dbReference type="GO" id="GO:0046872">
    <property type="term" value="F:metal ion binding"/>
    <property type="evidence" value="ECO:0007669"/>
    <property type="project" value="UniProtKB-UniRule"/>
</dbReference>